<dbReference type="SUPFAM" id="SSF56954">
    <property type="entry name" value="Outer membrane efflux proteins (OEP)"/>
    <property type="match status" value="1"/>
</dbReference>
<evidence type="ECO:0000256" key="5">
    <source>
        <dbReference type="ARBA" id="ARBA00022692"/>
    </source>
</evidence>
<dbReference type="GO" id="GO:0015562">
    <property type="term" value="F:efflux transmembrane transporter activity"/>
    <property type="evidence" value="ECO:0007669"/>
    <property type="project" value="InterPro"/>
</dbReference>
<protein>
    <submittedName>
        <fullName evidence="8">TolC family protein</fullName>
    </submittedName>
</protein>
<evidence type="ECO:0000256" key="4">
    <source>
        <dbReference type="ARBA" id="ARBA00022452"/>
    </source>
</evidence>
<keyword evidence="4" id="KW-1134">Transmembrane beta strand</keyword>
<dbReference type="PANTHER" id="PTHR30026:SF20">
    <property type="entry name" value="OUTER MEMBRANE PROTEIN TOLC"/>
    <property type="match status" value="1"/>
</dbReference>
<comment type="similarity">
    <text evidence="2">Belongs to the outer membrane factor (OMF) (TC 1.B.17) family.</text>
</comment>
<organism evidence="8 9">
    <name type="scientific">Terriglobus albidus</name>
    <dbReference type="NCBI Taxonomy" id="1592106"/>
    <lineage>
        <taxon>Bacteria</taxon>
        <taxon>Pseudomonadati</taxon>
        <taxon>Acidobacteriota</taxon>
        <taxon>Terriglobia</taxon>
        <taxon>Terriglobales</taxon>
        <taxon>Acidobacteriaceae</taxon>
        <taxon>Terriglobus</taxon>
    </lineage>
</organism>
<dbReference type="GO" id="GO:0015288">
    <property type="term" value="F:porin activity"/>
    <property type="evidence" value="ECO:0007669"/>
    <property type="project" value="TreeGrafter"/>
</dbReference>
<keyword evidence="3" id="KW-0813">Transport</keyword>
<dbReference type="EMBL" id="CP042806">
    <property type="protein sequence ID" value="QEE30398.1"/>
    <property type="molecule type" value="Genomic_DNA"/>
</dbReference>
<dbReference type="KEGG" id="talb:FTW19_21890"/>
<name>A0A5B9EDW3_9BACT</name>
<dbReference type="Proteomes" id="UP000321820">
    <property type="component" value="Chromosome"/>
</dbReference>
<dbReference type="GO" id="GO:1990281">
    <property type="term" value="C:efflux pump complex"/>
    <property type="evidence" value="ECO:0007669"/>
    <property type="project" value="TreeGrafter"/>
</dbReference>
<comment type="subcellular location">
    <subcellularLocation>
        <location evidence="1">Cell outer membrane</location>
    </subcellularLocation>
</comment>
<evidence type="ECO:0000256" key="2">
    <source>
        <dbReference type="ARBA" id="ARBA00007613"/>
    </source>
</evidence>
<dbReference type="InterPro" id="IPR051906">
    <property type="entry name" value="TolC-like"/>
</dbReference>
<evidence type="ECO:0000313" key="8">
    <source>
        <dbReference type="EMBL" id="QEE30398.1"/>
    </source>
</evidence>
<evidence type="ECO:0000256" key="1">
    <source>
        <dbReference type="ARBA" id="ARBA00004442"/>
    </source>
</evidence>
<proteinExistence type="inferred from homology"/>
<keyword evidence="6" id="KW-0472">Membrane</keyword>
<keyword evidence="5" id="KW-0812">Transmembrane</keyword>
<accession>A0A5B9EDW3</accession>
<keyword evidence="7" id="KW-0998">Cell outer membrane</keyword>
<dbReference type="Pfam" id="PF02321">
    <property type="entry name" value="OEP"/>
    <property type="match status" value="1"/>
</dbReference>
<evidence type="ECO:0000256" key="6">
    <source>
        <dbReference type="ARBA" id="ARBA00023136"/>
    </source>
</evidence>
<dbReference type="PANTHER" id="PTHR30026">
    <property type="entry name" value="OUTER MEMBRANE PROTEIN TOLC"/>
    <property type="match status" value="1"/>
</dbReference>
<evidence type="ECO:0000256" key="7">
    <source>
        <dbReference type="ARBA" id="ARBA00023237"/>
    </source>
</evidence>
<dbReference type="InterPro" id="IPR003423">
    <property type="entry name" value="OMP_efflux"/>
</dbReference>
<keyword evidence="9" id="KW-1185">Reference proteome</keyword>
<gene>
    <name evidence="8" type="ORF">FTW19_21890</name>
</gene>
<dbReference type="Gene3D" id="1.20.1600.10">
    <property type="entry name" value="Outer membrane efflux proteins (OEP)"/>
    <property type="match status" value="1"/>
</dbReference>
<reference evidence="8 9" key="1">
    <citation type="submission" date="2019-08" db="EMBL/GenBank/DDBJ databases">
        <title>Complete genome sequence of Terriglobus albidus strain ORNL.</title>
        <authorList>
            <person name="Podar M."/>
        </authorList>
    </citation>
    <scope>NUCLEOTIDE SEQUENCE [LARGE SCALE GENOMIC DNA]</scope>
    <source>
        <strain evidence="8 9">ORNL</strain>
    </source>
</reference>
<sequence>MDRCDLKAHRSARRLLPVRNALRTVLSGENTATHEKAQQQEGKSFHGAPVDSSALDAPCGTSSTAFKTARVPFWGNPLPFARVTSLSRWRGECLWIEWEPTPESGRPVSLVVKLRAVPRVALGCFCLWFSSPLICPAQTPSTFSLQDALRLTLLHHPQLQIQQEQVNAQRGVLRQTAGQFNLQLGADGSQAHTYRPLTAYEEFVYGQYGQVGTSLTTNTSQLAFEASRQLRNGITLSPSISAARTTDNLTNLGGISQGSIQFAVTLPLLRGRGRSVVDAQELSSAKQVEAAVFEVNETITGLLATTANSYWSVVAAQKNLDVLKEAETRSNALVENTQSLIEADRLPRAEINTAKANQAQRIANRMEGERLVVEARQQLAVDMGLDVSQVNLLPEISTDFPAGMDPETVPSGPQAIEAYTQLALQQRPELKALKKREEASQILAVAAKNGLKPQLDVRVSTGASGLDEGTRFDEFLFAPGHSARGMDVSGGITYRFPPARDAAAGALMQANAAKRQVDLQYMDTARRTAAAVTPALVGVRSEAQQLRRTHESAQFYRNAVDAEREKLRMGAGSVLNTLQMQDRLILAMQTEVQAELEYAQMLVRMRQATSTIVTTYDQGGTIDPDVFSTLPALPQTQQQTQQKAVPLP</sequence>
<dbReference type="AlphaFoldDB" id="A0A5B9EDW3"/>
<evidence type="ECO:0000256" key="3">
    <source>
        <dbReference type="ARBA" id="ARBA00022448"/>
    </source>
</evidence>
<dbReference type="GO" id="GO:0009279">
    <property type="term" value="C:cell outer membrane"/>
    <property type="evidence" value="ECO:0007669"/>
    <property type="project" value="UniProtKB-SubCell"/>
</dbReference>
<dbReference type="OrthoDB" id="118040at2"/>
<evidence type="ECO:0000313" key="9">
    <source>
        <dbReference type="Proteomes" id="UP000321820"/>
    </source>
</evidence>